<dbReference type="GO" id="GO:0008080">
    <property type="term" value="F:N-acetyltransferase activity"/>
    <property type="evidence" value="ECO:0007669"/>
    <property type="project" value="InterPro"/>
</dbReference>
<keyword evidence="2 4" id="KW-0012">Acyltransferase</keyword>
<dbReference type="EMBL" id="VJZC01000607">
    <property type="protein sequence ID" value="MPY63644.1"/>
    <property type="molecule type" value="Genomic_DNA"/>
</dbReference>
<dbReference type="OrthoDB" id="9793138at2"/>
<evidence type="ECO:0000259" key="3">
    <source>
        <dbReference type="PROSITE" id="PS51186"/>
    </source>
</evidence>
<dbReference type="CDD" id="cd04301">
    <property type="entry name" value="NAT_SF"/>
    <property type="match status" value="1"/>
</dbReference>
<evidence type="ECO:0000256" key="1">
    <source>
        <dbReference type="ARBA" id="ARBA00022679"/>
    </source>
</evidence>
<dbReference type="AlphaFoldDB" id="A0A5N8XW85"/>
<organism evidence="4 5">
    <name type="scientific">Streptomyces spongiae</name>
    <dbReference type="NCBI Taxonomy" id="565072"/>
    <lineage>
        <taxon>Bacteria</taxon>
        <taxon>Bacillati</taxon>
        <taxon>Actinomycetota</taxon>
        <taxon>Actinomycetes</taxon>
        <taxon>Kitasatosporales</taxon>
        <taxon>Streptomycetaceae</taxon>
        <taxon>Streptomyces</taxon>
    </lineage>
</organism>
<keyword evidence="1 4" id="KW-0808">Transferase</keyword>
<keyword evidence="5" id="KW-1185">Reference proteome</keyword>
<dbReference type="InterPro" id="IPR000182">
    <property type="entry name" value="GNAT_dom"/>
</dbReference>
<sequence>MPAESPEVPPKAITVRRARTSDVPHVRNLLDAYVRRGILLDKATVTLYEDIQEFWVAERDDNAQVVGCGALHVMWEDLAEVRTLAVNPEATGLGVGHQLLQKLLHTARWLGVRRVFCLTFEVEFFAKHGFVEIGETPVDRDVYAELLRSYDEGVAEFLGLERVKPNTLGNSRMLLHL</sequence>
<dbReference type="Gene3D" id="3.40.630.30">
    <property type="match status" value="1"/>
</dbReference>
<reference evidence="4 5" key="1">
    <citation type="submission" date="2019-07" db="EMBL/GenBank/DDBJ databases">
        <title>New species of Amycolatopsis and Streptomyces.</title>
        <authorList>
            <person name="Duangmal K."/>
            <person name="Teo W.F.A."/>
            <person name="Lipun K."/>
        </authorList>
    </citation>
    <scope>NUCLEOTIDE SEQUENCE [LARGE SCALE GENOMIC DNA]</scope>
    <source>
        <strain evidence="4 5">NBRC 106415</strain>
    </source>
</reference>
<dbReference type="GO" id="GO:0005737">
    <property type="term" value="C:cytoplasm"/>
    <property type="evidence" value="ECO:0007669"/>
    <property type="project" value="TreeGrafter"/>
</dbReference>
<dbReference type="PANTHER" id="PTHR43626">
    <property type="entry name" value="ACYL-COA N-ACYLTRANSFERASE"/>
    <property type="match status" value="1"/>
</dbReference>
<dbReference type="Proteomes" id="UP000400924">
    <property type="component" value="Unassembled WGS sequence"/>
</dbReference>
<comment type="caution">
    <text evidence="4">The sequence shown here is derived from an EMBL/GenBank/DDBJ whole genome shotgun (WGS) entry which is preliminary data.</text>
</comment>
<dbReference type="PANTHER" id="PTHR43626:SF4">
    <property type="entry name" value="GCN5-RELATED N-ACETYLTRANSFERASE 2, CHLOROPLASTIC"/>
    <property type="match status" value="1"/>
</dbReference>
<dbReference type="SUPFAM" id="SSF55729">
    <property type="entry name" value="Acyl-CoA N-acyltransferases (Nat)"/>
    <property type="match status" value="1"/>
</dbReference>
<dbReference type="InterPro" id="IPR045039">
    <property type="entry name" value="NSI-like"/>
</dbReference>
<dbReference type="PROSITE" id="PS51186">
    <property type="entry name" value="GNAT"/>
    <property type="match status" value="1"/>
</dbReference>
<feature type="domain" description="N-acetyltransferase" evidence="3">
    <location>
        <begin position="13"/>
        <end position="149"/>
    </location>
</feature>
<evidence type="ECO:0000313" key="4">
    <source>
        <dbReference type="EMBL" id="MPY63644.1"/>
    </source>
</evidence>
<dbReference type="NCBIfam" id="NF005921">
    <property type="entry name" value="PRK07922.1"/>
    <property type="match status" value="1"/>
</dbReference>
<evidence type="ECO:0000313" key="5">
    <source>
        <dbReference type="Proteomes" id="UP000400924"/>
    </source>
</evidence>
<dbReference type="RefSeq" id="WP_152776900.1">
    <property type="nucleotide sequence ID" value="NZ_VJZC01000607.1"/>
</dbReference>
<dbReference type="InterPro" id="IPR016181">
    <property type="entry name" value="Acyl_CoA_acyltransferase"/>
</dbReference>
<protein>
    <submittedName>
        <fullName evidence="4">Amino-acid N-acetyltransferase</fullName>
        <ecNumber evidence="4">2.3.1.1</ecNumber>
    </submittedName>
</protein>
<gene>
    <name evidence="4" type="ORF">FNH08_42745</name>
</gene>
<evidence type="ECO:0000256" key="2">
    <source>
        <dbReference type="ARBA" id="ARBA00023315"/>
    </source>
</evidence>
<dbReference type="EC" id="2.3.1.1" evidence="4"/>
<accession>A0A5N8XW85</accession>
<name>A0A5N8XW85_9ACTN</name>
<proteinExistence type="predicted"/>
<dbReference type="Pfam" id="PF13508">
    <property type="entry name" value="Acetyltransf_7"/>
    <property type="match status" value="1"/>
</dbReference>